<proteinExistence type="predicted"/>
<reference evidence="5" key="1">
    <citation type="submission" date="2015-04" db="EMBL/GenBank/DDBJ databases">
        <title>The genome sequence of the plant pathogenic Rhizarian Plasmodiophora brassicae reveals insights in its biotrophic life cycle and the origin of chitin synthesis.</title>
        <authorList>
            <person name="Schwelm A."/>
            <person name="Fogelqvist J."/>
            <person name="Knaust A."/>
            <person name="Julke S."/>
            <person name="Lilja T."/>
            <person name="Dhandapani V."/>
            <person name="Bonilla-Rosso G."/>
            <person name="Karlsson M."/>
            <person name="Shevchenko A."/>
            <person name="Choi S.R."/>
            <person name="Kim H.G."/>
            <person name="Park J.Y."/>
            <person name="Lim Y.P."/>
            <person name="Ludwig-Muller J."/>
            <person name="Dixelius C."/>
        </authorList>
    </citation>
    <scope>NUCLEOTIDE SEQUENCE</scope>
    <source>
        <tissue evidence="5">Potato root galls</tissue>
    </source>
</reference>
<dbReference type="InterPro" id="IPR011124">
    <property type="entry name" value="Znf_CW"/>
</dbReference>
<evidence type="ECO:0000313" key="5">
    <source>
        <dbReference type="EMBL" id="CRZ07835.1"/>
    </source>
</evidence>
<evidence type="ECO:0000259" key="4">
    <source>
        <dbReference type="PROSITE" id="PS51050"/>
    </source>
</evidence>
<dbReference type="GO" id="GO:0008270">
    <property type="term" value="F:zinc ion binding"/>
    <property type="evidence" value="ECO:0007669"/>
    <property type="project" value="UniProtKB-KW"/>
</dbReference>
<keyword evidence="1" id="KW-0479">Metal-binding</keyword>
<dbReference type="PROSITE" id="PS51050">
    <property type="entry name" value="ZF_CW"/>
    <property type="match status" value="1"/>
</dbReference>
<dbReference type="EMBL" id="HACM01007393">
    <property type="protein sequence ID" value="CRZ07835.1"/>
    <property type="molecule type" value="Transcribed_RNA"/>
</dbReference>
<evidence type="ECO:0000256" key="2">
    <source>
        <dbReference type="ARBA" id="ARBA00022771"/>
    </source>
</evidence>
<name>A0A0H5R0X1_9EUKA</name>
<feature type="domain" description="CW-type" evidence="4">
    <location>
        <begin position="105"/>
        <end position="159"/>
    </location>
</feature>
<accession>A0A0H5R0X1</accession>
<dbReference type="Gene3D" id="3.30.40.100">
    <property type="match status" value="1"/>
</dbReference>
<keyword evidence="3" id="KW-0862">Zinc</keyword>
<protein>
    <recommendedName>
        <fullName evidence="4">CW-type domain-containing protein</fullName>
    </recommendedName>
</protein>
<dbReference type="Pfam" id="PF07496">
    <property type="entry name" value="zf-CW"/>
    <property type="match status" value="1"/>
</dbReference>
<sequence>MVIGGHKADDRRPGCRIYLRKVGRSGGWMLRPEPSREFDSGSALLLRTKQQELIQVPSFNYTNLSKLCQIAESENEHEAVSDSVYKARHRPLELVEQEERRQMVPNQLDKWAVCENDRCRKWRRISSDLNVEASDIDYYCGNLPSPNAQECAVIDDWITECLGSALAQRCADLGVHSVDGILNHPKLIQRLNAIGVYYEPNTLALRLFEP</sequence>
<dbReference type="Gene3D" id="6.10.250.3170">
    <property type="match status" value="1"/>
</dbReference>
<evidence type="ECO:0000256" key="1">
    <source>
        <dbReference type="ARBA" id="ARBA00022723"/>
    </source>
</evidence>
<dbReference type="AlphaFoldDB" id="A0A0H5R0X1"/>
<evidence type="ECO:0000256" key="3">
    <source>
        <dbReference type="ARBA" id="ARBA00022833"/>
    </source>
</evidence>
<keyword evidence="2" id="KW-0863">Zinc-finger</keyword>
<organism evidence="5">
    <name type="scientific">Spongospora subterranea</name>
    <dbReference type="NCBI Taxonomy" id="70186"/>
    <lineage>
        <taxon>Eukaryota</taxon>
        <taxon>Sar</taxon>
        <taxon>Rhizaria</taxon>
        <taxon>Endomyxa</taxon>
        <taxon>Phytomyxea</taxon>
        <taxon>Plasmodiophorida</taxon>
        <taxon>Plasmodiophoridae</taxon>
        <taxon>Spongospora</taxon>
    </lineage>
</organism>